<dbReference type="Pfam" id="PF01120">
    <property type="entry name" value="Alpha_L_fucos"/>
    <property type="match status" value="1"/>
</dbReference>
<dbReference type="EC" id="3.2.1.51" evidence="3"/>
<dbReference type="SMART" id="SM00812">
    <property type="entry name" value="Alpha_L_fucos"/>
    <property type="match status" value="1"/>
</dbReference>
<organism evidence="10 11">
    <name type="scientific">Siphonobacter aquaeclarae</name>
    <dbReference type="NCBI Taxonomy" id="563176"/>
    <lineage>
        <taxon>Bacteria</taxon>
        <taxon>Pseudomonadati</taxon>
        <taxon>Bacteroidota</taxon>
        <taxon>Cytophagia</taxon>
        <taxon>Cytophagales</taxon>
        <taxon>Cytophagaceae</taxon>
        <taxon>Siphonobacter</taxon>
    </lineage>
</organism>
<gene>
    <name evidence="10" type="ORF">SAMN04488090_0014</name>
</gene>
<evidence type="ECO:0000256" key="3">
    <source>
        <dbReference type="ARBA" id="ARBA00012662"/>
    </source>
</evidence>
<evidence type="ECO:0000256" key="6">
    <source>
        <dbReference type="ARBA" id="ARBA00023295"/>
    </source>
</evidence>
<dbReference type="InterPro" id="IPR057739">
    <property type="entry name" value="Glyco_hydro_29_N"/>
</dbReference>
<evidence type="ECO:0000256" key="7">
    <source>
        <dbReference type="PIRSR" id="PIRSR001092-1"/>
    </source>
</evidence>
<feature type="signal peptide" evidence="8">
    <location>
        <begin position="1"/>
        <end position="19"/>
    </location>
</feature>
<dbReference type="InterPro" id="IPR017853">
    <property type="entry name" value="GH"/>
</dbReference>
<name>A0A1G9HE52_9BACT</name>
<proteinExistence type="inferred from homology"/>
<keyword evidence="4 8" id="KW-0732">Signal</keyword>
<evidence type="ECO:0000313" key="11">
    <source>
        <dbReference type="Proteomes" id="UP000198901"/>
    </source>
</evidence>
<dbReference type="GO" id="GO:0006004">
    <property type="term" value="P:fucose metabolic process"/>
    <property type="evidence" value="ECO:0007669"/>
    <property type="project" value="InterPro"/>
</dbReference>
<feature type="chain" id="PRO_5011626884" description="alpha-L-fucosidase" evidence="8">
    <location>
        <begin position="20"/>
        <end position="415"/>
    </location>
</feature>
<dbReference type="PIRSF" id="PIRSF001092">
    <property type="entry name" value="Alpha-L-fucosidase"/>
    <property type="match status" value="1"/>
</dbReference>
<evidence type="ECO:0000313" key="10">
    <source>
        <dbReference type="EMBL" id="SDL11116.1"/>
    </source>
</evidence>
<dbReference type="SUPFAM" id="SSF51445">
    <property type="entry name" value="(Trans)glycosidases"/>
    <property type="match status" value="1"/>
</dbReference>
<keyword evidence="6" id="KW-0326">Glycosidase</keyword>
<dbReference type="Gene3D" id="3.20.20.80">
    <property type="entry name" value="Glycosidases"/>
    <property type="match status" value="1"/>
</dbReference>
<evidence type="ECO:0000256" key="5">
    <source>
        <dbReference type="ARBA" id="ARBA00022801"/>
    </source>
</evidence>
<dbReference type="PANTHER" id="PTHR10030">
    <property type="entry name" value="ALPHA-L-FUCOSIDASE"/>
    <property type="match status" value="1"/>
</dbReference>
<dbReference type="OrthoDB" id="107551at2"/>
<evidence type="ECO:0000256" key="8">
    <source>
        <dbReference type="SAM" id="SignalP"/>
    </source>
</evidence>
<dbReference type="InterPro" id="IPR000933">
    <property type="entry name" value="Glyco_hydro_29"/>
</dbReference>
<dbReference type="RefSeq" id="WP_093196296.1">
    <property type="nucleotide sequence ID" value="NZ_FNGS01000001.1"/>
</dbReference>
<protein>
    <recommendedName>
        <fullName evidence="3">alpha-L-fucosidase</fullName>
        <ecNumber evidence="3">3.2.1.51</ecNumber>
    </recommendedName>
</protein>
<dbReference type="GO" id="GO:0005764">
    <property type="term" value="C:lysosome"/>
    <property type="evidence" value="ECO:0007669"/>
    <property type="project" value="TreeGrafter"/>
</dbReference>
<evidence type="ECO:0000256" key="4">
    <source>
        <dbReference type="ARBA" id="ARBA00022729"/>
    </source>
</evidence>
<dbReference type="PRINTS" id="PR00741">
    <property type="entry name" value="GLHYDRLASE29"/>
</dbReference>
<dbReference type="EMBL" id="FNGS01000001">
    <property type="protein sequence ID" value="SDL11116.1"/>
    <property type="molecule type" value="Genomic_DNA"/>
</dbReference>
<dbReference type="GO" id="GO:0016139">
    <property type="term" value="P:glycoside catabolic process"/>
    <property type="evidence" value="ECO:0007669"/>
    <property type="project" value="TreeGrafter"/>
</dbReference>
<dbReference type="InterPro" id="IPR016286">
    <property type="entry name" value="FUC_metazoa-typ"/>
</dbReference>
<dbReference type="Proteomes" id="UP000198901">
    <property type="component" value="Unassembled WGS sequence"/>
</dbReference>
<dbReference type="GO" id="GO:0004560">
    <property type="term" value="F:alpha-L-fucosidase activity"/>
    <property type="evidence" value="ECO:0007669"/>
    <property type="project" value="InterPro"/>
</dbReference>
<accession>A0A1G9HE52</accession>
<feature type="domain" description="Glycoside hydrolase family 29 N-terminal" evidence="9">
    <location>
        <begin position="29"/>
        <end position="330"/>
    </location>
</feature>
<keyword evidence="11" id="KW-1185">Reference proteome</keyword>
<evidence type="ECO:0000256" key="1">
    <source>
        <dbReference type="ARBA" id="ARBA00004071"/>
    </source>
</evidence>
<evidence type="ECO:0000256" key="2">
    <source>
        <dbReference type="ARBA" id="ARBA00007951"/>
    </source>
</evidence>
<keyword evidence="5" id="KW-0378">Hydrolase</keyword>
<comment type="similarity">
    <text evidence="2">Belongs to the glycosyl hydrolase 29 family.</text>
</comment>
<dbReference type="AlphaFoldDB" id="A0A1G9HE52"/>
<comment type="function">
    <text evidence="1">Alpha-L-fucosidase is responsible for hydrolyzing the alpha-1,6-linked fucose joined to the reducing-end N-acetylglucosamine of the carbohydrate moieties of glycoproteins.</text>
</comment>
<dbReference type="STRING" id="563176.SAMN04488090_0014"/>
<dbReference type="PANTHER" id="PTHR10030:SF37">
    <property type="entry name" value="ALPHA-L-FUCOSIDASE-RELATED"/>
    <property type="match status" value="1"/>
</dbReference>
<feature type="site" description="May be important for catalysis" evidence="7">
    <location>
        <position position="263"/>
    </location>
</feature>
<sequence length="415" mass="46194">MKKTLCFCLLLLMAGSVRAQEKTPPAALDRFMDHRFGLFIHWGPVALRGTEIGWSRGTSVPVGDYDNLYEEFNPTLFNAENWVLAAKNAGVKYLTITAKHHDGFCLWPTKTMNYSIAHSPFKRDVVGELAAACRKHGIHFCIYFTVLDWHDPDYPVHLPDGKGIDPKSDMKRFVGRMKAQLKELVTNYHPEMLWFDGNWESPWTEDLGKDIYAYLKSLDKNVVINNRLGKGKHPELGNGTVGDYATPEQFVGAYNPGIPWESCITICQQWAWKPNDKLKSTDECLKTLVKTVAGGGNLLFNVGPMLDGRIEQRQVDRLAEMGAWLKKYGEAVYGTRAGLKAPDSVWASTVKGNKVYVFVLDPKARKIVLPAGVKVRRAGFIGGAAVTLGEESGAPVLTLPAQLPDPVCSVIELER</sequence>
<evidence type="ECO:0000259" key="9">
    <source>
        <dbReference type="Pfam" id="PF01120"/>
    </source>
</evidence>
<reference evidence="10 11" key="1">
    <citation type="submission" date="2016-10" db="EMBL/GenBank/DDBJ databases">
        <authorList>
            <person name="de Groot N.N."/>
        </authorList>
    </citation>
    <scope>NUCLEOTIDE SEQUENCE [LARGE SCALE GENOMIC DNA]</scope>
    <source>
        <strain evidence="10 11">DSM 21668</strain>
    </source>
</reference>